<dbReference type="PROSITE" id="PS51257">
    <property type="entry name" value="PROKAR_LIPOPROTEIN"/>
    <property type="match status" value="1"/>
</dbReference>
<dbReference type="OrthoDB" id="5348860at2"/>
<evidence type="ECO:0000259" key="2">
    <source>
        <dbReference type="Pfam" id="PF03724"/>
    </source>
</evidence>
<dbReference type="AlphaFoldDB" id="A0A4Z0QGF1"/>
<reference evidence="3 4" key="1">
    <citation type="submission" date="2019-04" db="EMBL/GenBank/DDBJ databases">
        <authorList>
            <person name="Feng G."/>
            <person name="Zhang J."/>
            <person name="Zhu H."/>
        </authorList>
    </citation>
    <scope>NUCLEOTIDE SEQUENCE [LARGE SCALE GENOMIC DNA]</scope>
    <source>
        <strain evidence="3 4">9PBR-1</strain>
    </source>
</reference>
<evidence type="ECO:0000313" key="4">
    <source>
        <dbReference type="Proteomes" id="UP000298471"/>
    </source>
</evidence>
<dbReference type="Proteomes" id="UP000298471">
    <property type="component" value="Unassembled WGS sequence"/>
</dbReference>
<sequence>MIRAFLVTLGTALLLASCRATPQQAGHGPAPESHPAVSDASLRNTRWVVRSLHNRAISTPAGGEIYLLLRQEDFRAEGYAGCNRFRGTFSQPAANGLQFGPLLTTRMACPDSAGTNTETTFLAALAATRTYRVQGDTLRLYADQAAQPLALLHAVYLR</sequence>
<dbReference type="InterPro" id="IPR038670">
    <property type="entry name" value="HslJ-like_sf"/>
</dbReference>
<dbReference type="Pfam" id="PF03724">
    <property type="entry name" value="META"/>
    <property type="match status" value="1"/>
</dbReference>
<comment type="caution">
    <text evidence="3">The sequence shown here is derived from an EMBL/GenBank/DDBJ whole genome shotgun (WGS) entry which is preliminary data.</text>
</comment>
<feature type="signal peptide" evidence="1">
    <location>
        <begin position="1"/>
        <end position="25"/>
    </location>
</feature>
<organism evidence="3 4">
    <name type="scientific">Hymenobacter metallicola</name>
    <dbReference type="NCBI Taxonomy" id="2563114"/>
    <lineage>
        <taxon>Bacteria</taxon>
        <taxon>Pseudomonadati</taxon>
        <taxon>Bacteroidota</taxon>
        <taxon>Cytophagia</taxon>
        <taxon>Cytophagales</taxon>
        <taxon>Hymenobacteraceae</taxon>
        <taxon>Hymenobacter</taxon>
    </lineage>
</organism>
<dbReference type="Gene3D" id="2.40.128.270">
    <property type="match status" value="1"/>
</dbReference>
<evidence type="ECO:0000256" key="1">
    <source>
        <dbReference type="SAM" id="SignalP"/>
    </source>
</evidence>
<name>A0A4Z0QGF1_9BACT</name>
<feature type="chain" id="PRO_5021478026" evidence="1">
    <location>
        <begin position="26"/>
        <end position="158"/>
    </location>
</feature>
<protein>
    <submittedName>
        <fullName evidence="3">META domain-containing protein</fullName>
    </submittedName>
</protein>
<dbReference type="InterPro" id="IPR053147">
    <property type="entry name" value="Hsp_HslJ-like"/>
</dbReference>
<dbReference type="PANTHER" id="PTHR35535:SF2">
    <property type="entry name" value="DUF306 DOMAIN-CONTAINING PROTEIN"/>
    <property type="match status" value="1"/>
</dbReference>
<feature type="domain" description="DUF306" evidence="2">
    <location>
        <begin position="40"/>
        <end position="145"/>
    </location>
</feature>
<keyword evidence="1" id="KW-0732">Signal</keyword>
<gene>
    <name evidence="3" type="ORF">E5K02_06490</name>
</gene>
<dbReference type="InterPro" id="IPR005184">
    <property type="entry name" value="DUF306_Meta_HslJ"/>
</dbReference>
<dbReference type="EMBL" id="SRMB01000001">
    <property type="protein sequence ID" value="TGE29100.1"/>
    <property type="molecule type" value="Genomic_DNA"/>
</dbReference>
<accession>A0A4Z0QGF1</accession>
<dbReference type="RefSeq" id="WP_135393210.1">
    <property type="nucleotide sequence ID" value="NZ_SRMB01000001.1"/>
</dbReference>
<proteinExistence type="predicted"/>
<dbReference type="PANTHER" id="PTHR35535">
    <property type="entry name" value="HEAT SHOCK PROTEIN HSLJ"/>
    <property type="match status" value="1"/>
</dbReference>
<keyword evidence="4" id="KW-1185">Reference proteome</keyword>
<evidence type="ECO:0000313" key="3">
    <source>
        <dbReference type="EMBL" id="TGE29100.1"/>
    </source>
</evidence>